<gene>
    <name evidence="3" type="ORF">F0U83_01850</name>
</gene>
<dbReference type="Pfam" id="PF07238">
    <property type="entry name" value="PilZ"/>
    <property type="match status" value="1"/>
</dbReference>
<feature type="domain" description="PilZ" evidence="2">
    <location>
        <begin position="4"/>
        <end position="101"/>
    </location>
</feature>
<comment type="subunit">
    <text evidence="1">Monomer in both c-di-GMP-bound and free forms.</text>
</comment>
<name>A0A5P1RF55_9GAMM</name>
<dbReference type="EMBL" id="CP043869">
    <property type="protein sequence ID" value="QEQ98289.1"/>
    <property type="molecule type" value="Genomic_DNA"/>
</dbReference>
<protein>
    <recommendedName>
        <fullName evidence="1">Cyclic diguanosine monophosphate-binding protein</fullName>
        <shortName evidence="1">c-di-GMP-binding protein</shortName>
    </recommendedName>
    <alternativeName>
        <fullName evidence="1">Pilz domain-containing protein</fullName>
    </alternativeName>
</protein>
<dbReference type="InterPro" id="IPR009875">
    <property type="entry name" value="PilZ_domain"/>
</dbReference>
<evidence type="ECO:0000259" key="2">
    <source>
        <dbReference type="Pfam" id="PF07238"/>
    </source>
</evidence>
<dbReference type="SUPFAM" id="SSF141371">
    <property type="entry name" value="PilZ domain-like"/>
    <property type="match status" value="1"/>
</dbReference>
<proteinExistence type="predicted"/>
<dbReference type="GO" id="GO:0035438">
    <property type="term" value="F:cyclic-di-GMP binding"/>
    <property type="evidence" value="ECO:0007669"/>
    <property type="project" value="InterPro"/>
</dbReference>
<accession>A0A5P1RF55</accession>
<dbReference type="InterPro" id="IPR027021">
    <property type="entry name" value="C-di-GMP_BP_PA4608"/>
</dbReference>
<dbReference type="PIRSF" id="PIRSF028141">
    <property type="entry name" value="C-di-GMP_BP_PA4608"/>
    <property type="match status" value="1"/>
</dbReference>
<keyword evidence="4" id="KW-1185">Reference proteome</keyword>
<evidence type="ECO:0000313" key="3">
    <source>
        <dbReference type="EMBL" id="QEQ98289.1"/>
    </source>
</evidence>
<organism evidence="3 4">
    <name type="scientific">Neptunomonas concharum</name>
    <dbReference type="NCBI Taxonomy" id="1031538"/>
    <lineage>
        <taxon>Bacteria</taxon>
        <taxon>Pseudomonadati</taxon>
        <taxon>Pseudomonadota</taxon>
        <taxon>Gammaproteobacteria</taxon>
        <taxon>Oceanospirillales</taxon>
        <taxon>Oceanospirillaceae</taxon>
        <taxon>Neptunomonas</taxon>
    </lineage>
</organism>
<sequence>MSQERRRFTRIHFDADCTLKTLSDEWKVRLVDICFKGALAETTEPLPLEKGAEAQLIIQLDEGEACIEMPVVLNHKEGSHVGFQAQNMELNSMTHLKRLVELNLGDPDLLDRELDHLFDQ</sequence>
<dbReference type="Proteomes" id="UP000324760">
    <property type="component" value="Chromosome"/>
</dbReference>
<keyword evidence="1" id="KW-0973">c-di-GMP</keyword>
<dbReference type="OrthoDB" id="5298508at2"/>
<dbReference type="KEGG" id="ncu:F0U83_01850"/>
<reference evidence="3 4" key="1">
    <citation type="journal article" date="2019" name="Biochem. Eng. J.">
        <title>Metabolic engineering of the marine bacteria Neptunomonas concharum for the production of acetoin and meso-2,3-butanediol from acetate.</title>
        <authorList>
            <person name="Li W."/>
            <person name="Pu N."/>
            <person name="Liu C.-X."/>
            <person name="Yuan Q.-P."/>
            <person name="Li Z.-J."/>
        </authorList>
    </citation>
    <scope>NUCLEOTIDE SEQUENCE [LARGE SCALE GENOMIC DNA]</scope>
    <source>
        <strain evidence="3 4">JCM17730</strain>
    </source>
</reference>
<dbReference type="Gene3D" id="2.40.10.220">
    <property type="entry name" value="predicted glycosyltransferase like domains"/>
    <property type="match status" value="1"/>
</dbReference>
<evidence type="ECO:0000313" key="4">
    <source>
        <dbReference type="Proteomes" id="UP000324760"/>
    </source>
</evidence>
<comment type="function">
    <text evidence="1">Binds the second messenger bis-(3'-5') cyclic dimeric guanosine monophosphate (c-di-GMP). Can bind two c-di-GMP molecules per monomer. May play a role in bacterial second-messenger regulated processes. Binding to c-di-GMP induces a conformational change of the C- and N-termini resulting in the exposure of a highly negative surface on one side of the protein to a possible effector protein.</text>
</comment>
<keyword evidence="1" id="KW-0547">Nucleotide-binding</keyword>
<dbReference type="AlphaFoldDB" id="A0A5P1RF55"/>
<evidence type="ECO:0000256" key="1">
    <source>
        <dbReference type="PIRNR" id="PIRNR028141"/>
    </source>
</evidence>